<comment type="caution">
    <text evidence="2">The sequence shown here is derived from an EMBL/GenBank/DDBJ whole genome shotgun (WGS) entry which is preliminary data.</text>
</comment>
<evidence type="ECO:0000259" key="1">
    <source>
        <dbReference type="Pfam" id="PF13456"/>
    </source>
</evidence>
<gene>
    <name evidence="2" type="ORF">Bca52824_002800</name>
</gene>
<organism evidence="2 3">
    <name type="scientific">Brassica carinata</name>
    <name type="common">Ethiopian mustard</name>
    <name type="synonym">Abyssinian cabbage</name>
    <dbReference type="NCBI Taxonomy" id="52824"/>
    <lineage>
        <taxon>Eukaryota</taxon>
        <taxon>Viridiplantae</taxon>
        <taxon>Streptophyta</taxon>
        <taxon>Embryophyta</taxon>
        <taxon>Tracheophyta</taxon>
        <taxon>Spermatophyta</taxon>
        <taxon>Magnoliopsida</taxon>
        <taxon>eudicotyledons</taxon>
        <taxon>Gunneridae</taxon>
        <taxon>Pentapetalae</taxon>
        <taxon>rosids</taxon>
        <taxon>malvids</taxon>
        <taxon>Brassicales</taxon>
        <taxon>Brassicaceae</taxon>
        <taxon>Brassiceae</taxon>
        <taxon>Brassica</taxon>
    </lineage>
</organism>
<feature type="domain" description="RNase H type-1" evidence="1">
    <location>
        <begin position="2"/>
        <end position="110"/>
    </location>
</feature>
<dbReference type="EMBL" id="JAAMPC010000001">
    <property type="protein sequence ID" value="KAG2331620.1"/>
    <property type="molecule type" value="Genomic_DNA"/>
</dbReference>
<dbReference type="GO" id="GO:0004523">
    <property type="term" value="F:RNA-DNA hybrid ribonuclease activity"/>
    <property type="evidence" value="ECO:0007669"/>
    <property type="project" value="InterPro"/>
</dbReference>
<accession>A0A8X7WMR5</accession>
<dbReference type="Proteomes" id="UP000886595">
    <property type="component" value="Unassembled WGS sequence"/>
</dbReference>
<name>A0A8X7WMR5_BRACI</name>
<dbReference type="AlphaFoldDB" id="A0A8X7WMR5"/>
<dbReference type="OrthoDB" id="1109456at2759"/>
<keyword evidence="3" id="KW-1185">Reference proteome</keyword>
<dbReference type="GO" id="GO:0003676">
    <property type="term" value="F:nucleic acid binding"/>
    <property type="evidence" value="ECO:0007669"/>
    <property type="project" value="InterPro"/>
</dbReference>
<evidence type="ECO:0000313" key="2">
    <source>
        <dbReference type="EMBL" id="KAG2331620.1"/>
    </source>
</evidence>
<protein>
    <recommendedName>
        <fullName evidence="1">RNase H type-1 domain-containing protein</fullName>
    </recommendedName>
</protein>
<dbReference type="Pfam" id="PF13456">
    <property type="entry name" value="RVT_3"/>
    <property type="match status" value="1"/>
</dbReference>
<dbReference type="InterPro" id="IPR002156">
    <property type="entry name" value="RNaseH_domain"/>
</dbReference>
<proteinExistence type="predicted"/>
<evidence type="ECO:0000313" key="3">
    <source>
        <dbReference type="Proteomes" id="UP000886595"/>
    </source>
</evidence>
<reference evidence="2 3" key="1">
    <citation type="submission" date="2020-02" db="EMBL/GenBank/DDBJ databases">
        <authorList>
            <person name="Ma Q."/>
            <person name="Huang Y."/>
            <person name="Song X."/>
            <person name="Pei D."/>
        </authorList>
    </citation>
    <scope>NUCLEOTIDE SEQUENCE [LARGE SCALE GENOMIC DNA]</scope>
    <source>
        <strain evidence="2">Sxm20200214</strain>
        <tissue evidence="2">Leaf</tissue>
    </source>
</reference>
<sequence>MGVAWIVRDNVGESLLHSRRSFVGIATLEEAKEKALAWTLECMVAHKFDKLIIAGEDAVLLKVLERPKAWPSFTSTYQKLENFLCKFCCWKIKVESRSSNRCAFLIAESASRDRWYQSYVAKGAPLWILSLLRSEKV</sequence>